<proteinExistence type="predicted"/>
<sequence>MSNGGESPEIAAEHACPDGLHARLDPLRNEAVAALDATLASTGLTHQGLVERDLGAHELARRVVRFDAVDSGLCFGRLDMANTTGGRAGREIGAADIQERKGEPAGANAETRYVGRIGLRADDGELTPLLIDWRAPAARPFYVATALHPERVRRRRHIRSRGRRVIGIWDEDFSGGTSEVNGDAALLEALTVARTDRMSDIVPTIQAEQDEVIRAHHAGVLVVRGGPGTGKTAVAPHRAAYLLHTRRERLARSGVLVVGPTATFLSYIGEVLPSLGETGVLLATVDRLFAGVTARGAGPAASAETRGRLAMAEVLAAAVEDRGRPPDEGCRLVVDRQPLTVPHEACARLVERTRQAGPRHNEAAPVFRDLLLDELVERVAARYGTDVLDGSPLLTGPAGGGRPHPGRPGTPCSAPRTARVRGWCGP</sequence>
<keyword evidence="3" id="KW-1185">Reference proteome</keyword>
<organism evidence="2 3">
    <name type="scientific">Streptomyces triticirhizae</name>
    <dbReference type="NCBI Taxonomy" id="2483353"/>
    <lineage>
        <taxon>Bacteria</taxon>
        <taxon>Bacillati</taxon>
        <taxon>Actinomycetota</taxon>
        <taxon>Actinomycetes</taxon>
        <taxon>Kitasatosporales</taxon>
        <taxon>Streptomycetaceae</taxon>
        <taxon>Streptomyces</taxon>
    </lineage>
</organism>
<comment type="caution">
    <text evidence="2">The sequence shown here is derived from an EMBL/GenBank/DDBJ whole genome shotgun (WGS) entry which is preliminary data.</text>
</comment>
<evidence type="ECO:0000256" key="1">
    <source>
        <dbReference type="SAM" id="MobiDB-lite"/>
    </source>
</evidence>
<dbReference type="SUPFAM" id="SSF52540">
    <property type="entry name" value="P-loop containing nucleoside triphosphate hydrolases"/>
    <property type="match status" value="1"/>
</dbReference>
<dbReference type="InterPro" id="IPR027417">
    <property type="entry name" value="P-loop_NTPase"/>
</dbReference>
<gene>
    <name evidence="2" type="ORF">EBN88_06050</name>
</gene>
<dbReference type="RefSeq" id="WP_122182763.1">
    <property type="nucleotide sequence ID" value="NZ_RFFJ01000019.1"/>
</dbReference>
<accession>A0A3M2M2X3</accession>
<evidence type="ECO:0000313" key="3">
    <source>
        <dbReference type="Proteomes" id="UP000278673"/>
    </source>
</evidence>
<dbReference type="EMBL" id="RFFJ01000019">
    <property type="protein sequence ID" value="RMI43991.1"/>
    <property type="molecule type" value="Genomic_DNA"/>
</dbReference>
<reference evidence="2 3" key="1">
    <citation type="submission" date="2018-10" db="EMBL/GenBank/DDBJ databases">
        <title>Isolation, diversity and antifungal activity of actinobacteria from wheat.</title>
        <authorList>
            <person name="Han C."/>
        </authorList>
    </citation>
    <scope>NUCLEOTIDE SEQUENCE [LARGE SCALE GENOMIC DNA]</scope>
    <source>
        <strain evidence="2 3">NEAU-YY642</strain>
    </source>
</reference>
<dbReference type="AlphaFoldDB" id="A0A3M2M2X3"/>
<evidence type="ECO:0000313" key="2">
    <source>
        <dbReference type="EMBL" id="RMI43991.1"/>
    </source>
</evidence>
<dbReference type="Proteomes" id="UP000278673">
    <property type="component" value="Unassembled WGS sequence"/>
</dbReference>
<dbReference type="Gene3D" id="3.40.50.300">
    <property type="entry name" value="P-loop containing nucleotide triphosphate hydrolases"/>
    <property type="match status" value="1"/>
</dbReference>
<protein>
    <submittedName>
        <fullName evidence="2">Uncharacterized protein</fullName>
    </submittedName>
</protein>
<feature type="region of interest" description="Disordered" evidence="1">
    <location>
        <begin position="389"/>
        <end position="426"/>
    </location>
</feature>
<name>A0A3M2M2X3_9ACTN</name>